<evidence type="ECO:0000256" key="1">
    <source>
        <dbReference type="SAM" id="MobiDB-lite"/>
    </source>
</evidence>
<sequence>MDGVSPEFCTANQLWENVVDHNEPMEITLAAKQTMTVPTKTVQLTLYMENFEPYTNDFLVIDVPEDQDILLGMPWLKTTNPDIDWVTERVQPRVGQNPTELDTPPGKKNKKKKTKKVKTPHKPARPAGMVGGQRHPVSPRRKPNEEKNYFQNGFFSAKSGTTKYITTKQFRRMLRKPKGIECIFMIRPKTEKEGGEGNKVVDIEVNFPHVCRRWNMVSTKWKWILMKPYFGDSGANLLAKKM</sequence>
<dbReference type="Gene3D" id="2.40.70.10">
    <property type="entry name" value="Acid Proteases"/>
    <property type="match status" value="1"/>
</dbReference>
<dbReference type="InterPro" id="IPR021109">
    <property type="entry name" value="Peptidase_aspartic_dom_sf"/>
</dbReference>
<evidence type="ECO:0000313" key="2">
    <source>
        <dbReference type="EMBL" id="KAE8970122.1"/>
    </source>
</evidence>
<proteinExistence type="predicted"/>
<dbReference type="AlphaFoldDB" id="A0A6A3HMG3"/>
<dbReference type="OrthoDB" id="128646at2759"/>
<protein>
    <submittedName>
        <fullName evidence="2">Uncharacterized protein</fullName>
    </submittedName>
</protein>
<dbReference type="CDD" id="cd00303">
    <property type="entry name" value="retropepsin_like"/>
    <property type="match status" value="1"/>
</dbReference>
<organism evidence="2 3">
    <name type="scientific">Phytophthora rubi</name>
    <dbReference type="NCBI Taxonomy" id="129364"/>
    <lineage>
        <taxon>Eukaryota</taxon>
        <taxon>Sar</taxon>
        <taxon>Stramenopiles</taxon>
        <taxon>Oomycota</taxon>
        <taxon>Peronosporomycetes</taxon>
        <taxon>Peronosporales</taxon>
        <taxon>Peronosporaceae</taxon>
        <taxon>Phytophthora</taxon>
    </lineage>
</organism>
<name>A0A6A3HMG3_9STRA</name>
<gene>
    <name evidence="2" type="ORF">PR002_g27217</name>
</gene>
<evidence type="ECO:0000313" key="3">
    <source>
        <dbReference type="Proteomes" id="UP000435112"/>
    </source>
</evidence>
<feature type="compositionally biased region" description="Basic residues" evidence="1">
    <location>
        <begin position="107"/>
        <end position="124"/>
    </location>
</feature>
<dbReference type="Proteomes" id="UP000435112">
    <property type="component" value="Unassembled WGS sequence"/>
</dbReference>
<comment type="caution">
    <text evidence="2">The sequence shown here is derived from an EMBL/GenBank/DDBJ whole genome shotgun (WGS) entry which is preliminary data.</text>
</comment>
<reference evidence="2 3" key="1">
    <citation type="submission" date="2018-09" db="EMBL/GenBank/DDBJ databases">
        <title>Genomic investigation of the strawberry pathogen Phytophthora fragariae indicates pathogenicity is determined by transcriptional variation in three key races.</title>
        <authorList>
            <person name="Adams T.M."/>
            <person name="Armitage A.D."/>
            <person name="Sobczyk M.K."/>
            <person name="Bates H.J."/>
            <person name="Dunwell J.M."/>
            <person name="Nellist C.F."/>
            <person name="Harrison R.J."/>
        </authorList>
    </citation>
    <scope>NUCLEOTIDE SEQUENCE [LARGE SCALE GENOMIC DNA]</scope>
    <source>
        <strain evidence="2 3">SCRP324</strain>
    </source>
</reference>
<feature type="region of interest" description="Disordered" evidence="1">
    <location>
        <begin position="88"/>
        <end position="147"/>
    </location>
</feature>
<dbReference type="EMBL" id="QXFU01004199">
    <property type="protein sequence ID" value="KAE8970122.1"/>
    <property type="molecule type" value="Genomic_DNA"/>
</dbReference>
<accession>A0A6A3HMG3</accession>